<sequence length="480" mass="52810">MPFSCPPYIIAFIYTDLLDYAGPVQKAYRSVMGISSGQPYWFPEIRSLYFAALMMAVTFYPYLYLFVRASFMQIPANVLRSAALAGYSPVGILRHIILPVSRSAVFSGLTLILMETVRDYGTVEFFNVKTFTKAVYDVWLVEGNLSGAALLALCAAVPIFAAVLYEKRARANSRYFTAKVKTASEAERQLGLLPGIAALLFCALPVLLGFIIPVLWMLYAMNAGEAENLSAMLLLALLTEYRSYSRRKISLRISSVMLCTDICTAGTILGLGILTITAGSDRIIRTVAEVLWGADIRGIIGGMLIGVIYAYSIRFFYSASGNLESAFSKINPVLEHSAKMLGYTAPMAEPLTLTDTLHSRRCSAGRSVCVRVRLQNLSVSRIFLHPDACFVAVLKPIGCPVCIFYGPPGTGKTTLAKIIANSTRSEFLMINAVLGRGQRNPQLCVQKQRISAMRGVGVRFCLWMRYTALIKPSRTHCCPM</sequence>
<evidence type="ECO:0000256" key="3">
    <source>
        <dbReference type="ARBA" id="ARBA00022475"/>
    </source>
</evidence>
<dbReference type="Proteomes" id="UP001195483">
    <property type="component" value="Unassembled WGS sequence"/>
</dbReference>
<dbReference type="Gene3D" id="3.40.50.300">
    <property type="entry name" value="P-loop containing nucleotide triphosphate hydrolases"/>
    <property type="match status" value="1"/>
</dbReference>
<reference evidence="9" key="2">
    <citation type="journal article" date="2021" name="Genome Biol. Evol.">
        <title>Developing a high-quality reference genome for a parasitic bivalve with doubly uniparental inheritance (Bivalvia: Unionida).</title>
        <authorList>
            <person name="Smith C.H."/>
        </authorList>
    </citation>
    <scope>NUCLEOTIDE SEQUENCE</scope>
    <source>
        <strain evidence="9">CHS0354</strain>
        <tissue evidence="9">Mantle</tissue>
    </source>
</reference>
<evidence type="ECO:0000256" key="1">
    <source>
        <dbReference type="ARBA" id="ARBA00004651"/>
    </source>
</evidence>
<dbReference type="Pfam" id="PF00004">
    <property type="entry name" value="AAA"/>
    <property type="match status" value="1"/>
</dbReference>
<accession>A0AAE0WCV2</accession>
<feature type="transmembrane region" description="Helical" evidence="7">
    <location>
        <begin position="190"/>
        <end position="216"/>
    </location>
</feature>
<comment type="caution">
    <text evidence="9">The sequence shown here is derived from an EMBL/GenBank/DDBJ whole genome shotgun (WGS) entry which is preliminary data.</text>
</comment>
<dbReference type="GO" id="GO:0005886">
    <property type="term" value="C:plasma membrane"/>
    <property type="evidence" value="ECO:0007669"/>
    <property type="project" value="UniProtKB-SubCell"/>
</dbReference>
<gene>
    <name evidence="9" type="ORF">CHS0354_006923</name>
</gene>
<keyword evidence="10" id="KW-1185">Reference proteome</keyword>
<feature type="domain" description="ABC transmembrane type-1" evidence="8">
    <location>
        <begin position="1"/>
        <end position="163"/>
    </location>
</feature>
<evidence type="ECO:0000256" key="4">
    <source>
        <dbReference type="ARBA" id="ARBA00022692"/>
    </source>
</evidence>
<dbReference type="GO" id="GO:0055085">
    <property type="term" value="P:transmembrane transport"/>
    <property type="evidence" value="ECO:0007669"/>
    <property type="project" value="InterPro"/>
</dbReference>
<evidence type="ECO:0000256" key="5">
    <source>
        <dbReference type="ARBA" id="ARBA00022989"/>
    </source>
</evidence>
<name>A0AAE0WCV2_9BIVA</name>
<organism evidence="9 10">
    <name type="scientific">Potamilus streckersoni</name>
    <dbReference type="NCBI Taxonomy" id="2493646"/>
    <lineage>
        <taxon>Eukaryota</taxon>
        <taxon>Metazoa</taxon>
        <taxon>Spiralia</taxon>
        <taxon>Lophotrochozoa</taxon>
        <taxon>Mollusca</taxon>
        <taxon>Bivalvia</taxon>
        <taxon>Autobranchia</taxon>
        <taxon>Heteroconchia</taxon>
        <taxon>Palaeoheterodonta</taxon>
        <taxon>Unionida</taxon>
        <taxon>Unionoidea</taxon>
        <taxon>Unionidae</taxon>
        <taxon>Ambleminae</taxon>
        <taxon>Lampsilini</taxon>
        <taxon>Potamilus</taxon>
    </lineage>
</organism>
<evidence type="ECO:0000313" key="9">
    <source>
        <dbReference type="EMBL" id="KAK3608882.1"/>
    </source>
</evidence>
<dbReference type="SUPFAM" id="SSF52540">
    <property type="entry name" value="P-loop containing nucleoside triphosphate hydrolases"/>
    <property type="match status" value="1"/>
</dbReference>
<dbReference type="Pfam" id="PF00528">
    <property type="entry name" value="BPD_transp_1"/>
    <property type="match status" value="1"/>
</dbReference>
<reference evidence="9" key="3">
    <citation type="submission" date="2023-05" db="EMBL/GenBank/DDBJ databases">
        <authorList>
            <person name="Smith C.H."/>
        </authorList>
    </citation>
    <scope>NUCLEOTIDE SEQUENCE</scope>
    <source>
        <strain evidence="9">CHS0354</strain>
        <tissue evidence="9">Mantle</tissue>
    </source>
</reference>
<evidence type="ECO:0000256" key="6">
    <source>
        <dbReference type="ARBA" id="ARBA00023136"/>
    </source>
</evidence>
<dbReference type="GO" id="GO:0005524">
    <property type="term" value="F:ATP binding"/>
    <property type="evidence" value="ECO:0007669"/>
    <property type="project" value="InterPro"/>
</dbReference>
<evidence type="ECO:0000313" key="10">
    <source>
        <dbReference type="Proteomes" id="UP001195483"/>
    </source>
</evidence>
<dbReference type="GO" id="GO:0016887">
    <property type="term" value="F:ATP hydrolysis activity"/>
    <property type="evidence" value="ECO:0007669"/>
    <property type="project" value="InterPro"/>
</dbReference>
<evidence type="ECO:0000256" key="2">
    <source>
        <dbReference type="ARBA" id="ARBA00022448"/>
    </source>
</evidence>
<proteinExistence type="predicted"/>
<dbReference type="InterPro" id="IPR003959">
    <property type="entry name" value="ATPase_AAA_core"/>
</dbReference>
<dbReference type="InterPro" id="IPR035906">
    <property type="entry name" value="MetI-like_sf"/>
</dbReference>
<feature type="transmembrane region" description="Helical" evidence="7">
    <location>
        <begin position="296"/>
        <end position="317"/>
    </location>
</feature>
<dbReference type="InterPro" id="IPR000515">
    <property type="entry name" value="MetI-like"/>
</dbReference>
<dbReference type="Gene3D" id="1.10.3720.10">
    <property type="entry name" value="MetI-like"/>
    <property type="match status" value="1"/>
</dbReference>
<feature type="transmembrane region" description="Helical" evidence="7">
    <location>
        <begin position="48"/>
        <end position="66"/>
    </location>
</feature>
<dbReference type="InterPro" id="IPR027417">
    <property type="entry name" value="P-loop_NTPase"/>
</dbReference>
<feature type="transmembrane region" description="Helical" evidence="7">
    <location>
        <begin position="78"/>
        <end position="97"/>
    </location>
</feature>
<dbReference type="SUPFAM" id="SSF161098">
    <property type="entry name" value="MetI-like"/>
    <property type="match status" value="1"/>
</dbReference>
<protein>
    <recommendedName>
        <fullName evidence="8">ABC transmembrane type-1 domain-containing protein</fullName>
    </recommendedName>
</protein>
<dbReference type="AlphaFoldDB" id="A0AAE0WCV2"/>
<evidence type="ECO:0000256" key="7">
    <source>
        <dbReference type="SAM" id="Phobius"/>
    </source>
</evidence>
<feature type="transmembrane region" description="Helical" evidence="7">
    <location>
        <begin position="256"/>
        <end position="276"/>
    </location>
</feature>
<keyword evidence="2" id="KW-0813">Transport</keyword>
<keyword evidence="4 7" id="KW-0812">Transmembrane</keyword>
<evidence type="ECO:0000259" key="8">
    <source>
        <dbReference type="PROSITE" id="PS50928"/>
    </source>
</evidence>
<comment type="subcellular location">
    <subcellularLocation>
        <location evidence="1">Cell membrane</location>
        <topology evidence="1">Multi-pass membrane protein</topology>
    </subcellularLocation>
</comment>
<keyword evidence="3" id="KW-1003">Cell membrane</keyword>
<dbReference type="EMBL" id="JAEAOA010000469">
    <property type="protein sequence ID" value="KAK3608882.1"/>
    <property type="molecule type" value="Genomic_DNA"/>
</dbReference>
<keyword evidence="5 7" id="KW-1133">Transmembrane helix</keyword>
<keyword evidence="6 7" id="KW-0472">Membrane</keyword>
<dbReference type="PROSITE" id="PS50928">
    <property type="entry name" value="ABC_TM1"/>
    <property type="match status" value="1"/>
</dbReference>
<dbReference type="PANTHER" id="PTHR30183">
    <property type="entry name" value="MOLYBDENUM TRANSPORT SYSTEM PERMEASE PROTEIN MODB"/>
    <property type="match status" value="1"/>
</dbReference>
<feature type="transmembrane region" description="Helical" evidence="7">
    <location>
        <begin position="145"/>
        <end position="165"/>
    </location>
</feature>
<dbReference type="PANTHER" id="PTHR30183:SF2">
    <property type="entry name" value="IRON UTILIZATION PROTEIN"/>
    <property type="match status" value="1"/>
</dbReference>
<dbReference type="CDD" id="cd06261">
    <property type="entry name" value="TM_PBP2"/>
    <property type="match status" value="1"/>
</dbReference>
<reference evidence="9" key="1">
    <citation type="journal article" date="2021" name="Genome Biol. Evol.">
        <title>A High-Quality Reference Genome for a Parasitic Bivalve with Doubly Uniparental Inheritance (Bivalvia: Unionida).</title>
        <authorList>
            <person name="Smith C.H."/>
        </authorList>
    </citation>
    <scope>NUCLEOTIDE SEQUENCE</scope>
    <source>
        <strain evidence="9">CHS0354</strain>
    </source>
</reference>